<keyword evidence="4" id="KW-1185">Reference proteome</keyword>
<feature type="domain" description="PA" evidence="2">
    <location>
        <begin position="122"/>
        <end position="191"/>
    </location>
</feature>
<dbReference type="Gene3D" id="3.50.30.30">
    <property type="match status" value="1"/>
</dbReference>
<keyword evidence="1" id="KW-0732">Signal</keyword>
<name>A0ABN9MGU2_9NEOB</name>
<accession>A0ABN9MGU2</accession>
<evidence type="ECO:0000256" key="1">
    <source>
        <dbReference type="SAM" id="SignalP"/>
    </source>
</evidence>
<dbReference type="PANTHER" id="PTHR10404">
    <property type="entry name" value="N-ACETYLATED-ALPHA-LINKED ACIDIC DIPEPTIDASE"/>
    <property type="match status" value="1"/>
</dbReference>
<protein>
    <recommendedName>
        <fullName evidence="2">PA domain-containing protein</fullName>
    </recommendedName>
</protein>
<dbReference type="PANTHER" id="PTHR10404:SF46">
    <property type="entry name" value="VACUOLAR PROTEIN SORTING-ASSOCIATED PROTEIN 70"/>
    <property type="match status" value="1"/>
</dbReference>
<comment type="caution">
    <text evidence="3">The sequence shown here is derived from an EMBL/GenBank/DDBJ whole genome shotgun (WGS) entry which is preliminary data.</text>
</comment>
<dbReference type="InterPro" id="IPR003137">
    <property type="entry name" value="PA_domain"/>
</dbReference>
<evidence type="ECO:0000313" key="3">
    <source>
        <dbReference type="EMBL" id="CAJ0965944.1"/>
    </source>
</evidence>
<dbReference type="InterPro" id="IPR039373">
    <property type="entry name" value="Peptidase_M28B"/>
</dbReference>
<dbReference type="InterPro" id="IPR046450">
    <property type="entry name" value="PA_dom_sf"/>
</dbReference>
<organism evidence="3 4">
    <name type="scientific">Ranitomeya imitator</name>
    <name type="common">mimic poison frog</name>
    <dbReference type="NCBI Taxonomy" id="111125"/>
    <lineage>
        <taxon>Eukaryota</taxon>
        <taxon>Metazoa</taxon>
        <taxon>Chordata</taxon>
        <taxon>Craniata</taxon>
        <taxon>Vertebrata</taxon>
        <taxon>Euteleostomi</taxon>
        <taxon>Amphibia</taxon>
        <taxon>Batrachia</taxon>
        <taxon>Anura</taxon>
        <taxon>Neobatrachia</taxon>
        <taxon>Hyloidea</taxon>
        <taxon>Dendrobatidae</taxon>
        <taxon>Dendrobatinae</taxon>
        <taxon>Ranitomeya</taxon>
    </lineage>
</organism>
<reference evidence="3" key="1">
    <citation type="submission" date="2023-07" db="EMBL/GenBank/DDBJ databases">
        <authorList>
            <person name="Stuckert A."/>
        </authorList>
    </citation>
    <scope>NUCLEOTIDE SEQUENCE</scope>
</reference>
<proteinExistence type="predicted"/>
<evidence type="ECO:0000313" key="4">
    <source>
        <dbReference type="Proteomes" id="UP001176940"/>
    </source>
</evidence>
<dbReference type="SUPFAM" id="SSF52025">
    <property type="entry name" value="PA domain"/>
    <property type="match status" value="1"/>
</dbReference>
<feature type="signal peptide" evidence="1">
    <location>
        <begin position="1"/>
        <end position="17"/>
    </location>
</feature>
<evidence type="ECO:0000259" key="2">
    <source>
        <dbReference type="Pfam" id="PF02225"/>
    </source>
</evidence>
<gene>
    <name evidence="3" type="ORF">RIMI_LOCUS20780944</name>
</gene>
<dbReference type="Proteomes" id="UP001176940">
    <property type="component" value="Unassembled WGS sequence"/>
</dbReference>
<dbReference type="Pfam" id="PF02225">
    <property type="entry name" value="PA"/>
    <property type="match status" value="1"/>
</dbReference>
<sequence>MSVPLLLLHAGVADVSSSVVDKALEGMVDRSRPNTLDIIDDSSAIVQTLDIGDPEVYCPYSATGKAEGMETTSWWLSWKAPRNRIFVDFTVIMGALWISLLLWEHCGYHCYGGTVDVVVLQGGLFYVNYGRVEDFQVLRSQAINVSAALVIVRAGQISFAEKVNNAEEAGAVGVLIFPENVESPVYGHVHFGTGDPNTPGFPSFNHTQFPPFRSSGLPKMLVQAISLSSARSLLG</sequence>
<feature type="chain" id="PRO_5047161917" description="PA domain-containing protein" evidence="1">
    <location>
        <begin position="18"/>
        <end position="235"/>
    </location>
</feature>
<dbReference type="EMBL" id="CAUEEQ010070743">
    <property type="protein sequence ID" value="CAJ0965944.1"/>
    <property type="molecule type" value="Genomic_DNA"/>
</dbReference>